<dbReference type="Proteomes" id="UP000244336">
    <property type="component" value="Chromosome 2"/>
</dbReference>
<organism evidence="1 2">
    <name type="scientific">Panicum hallii var. hallii</name>
    <dbReference type="NCBI Taxonomy" id="1504633"/>
    <lineage>
        <taxon>Eukaryota</taxon>
        <taxon>Viridiplantae</taxon>
        <taxon>Streptophyta</taxon>
        <taxon>Embryophyta</taxon>
        <taxon>Tracheophyta</taxon>
        <taxon>Spermatophyta</taxon>
        <taxon>Magnoliopsida</taxon>
        <taxon>Liliopsida</taxon>
        <taxon>Poales</taxon>
        <taxon>Poaceae</taxon>
        <taxon>PACMAD clade</taxon>
        <taxon>Panicoideae</taxon>
        <taxon>Panicodae</taxon>
        <taxon>Paniceae</taxon>
        <taxon>Panicinae</taxon>
        <taxon>Panicum</taxon>
        <taxon>Panicum sect. Panicum</taxon>
    </lineage>
</organism>
<evidence type="ECO:0000313" key="1">
    <source>
        <dbReference type="EMBL" id="PUZ68598.1"/>
    </source>
</evidence>
<reference evidence="1 2" key="1">
    <citation type="submission" date="2018-04" db="EMBL/GenBank/DDBJ databases">
        <title>WGS assembly of Panicum hallii var. hallii HAL2.</title>
        <authorList>
            <person name="Lovell J."/>
            <person name="Jenkins J."/>
            <person name="Lowry D."/>
            <person name="Mamidi S."/>
            <person name="Sreedasyam A."/>
            <person name="Weng X."/>
            <person name="Barry K."/>
            <person name="Bonette J."/>
            <person name="Campitelli B."/>
            <person name="Daum C."/>
            <person name="Gordon S."/>
            <person name="Gould B."/>
            <person name="Lipzen A."/>
            <person name="MacQueen A."/>
            <person name="Palacio-Mejia J."/>
            <person name="Plott C."/>
            <person name="Shakirov E."/>
            <person name="Shu S."/>
            <person name="Yoshinaga Y."/>
            <person name="Zane M."/>
            <person name="Rokhsar D."/>
            <person name="Grimwood J."/>
            <person name="Schmutz J."/>
            <person name="Juenger T."/>
        </authorList>
    </citation>
    <scope>NUCLEOTIDE SEQUENCE [LARGE SCALE GENOMIC DNA]</scope>
    <source>
        <strain evidence="2">cv. HAL2</strain>
    </source>
</reference>
<evidence type="ECO:0000313" key="2">
    <source>
        <dbReference type="Proteomes" id="UP000244336"/>
    </source>
</evidence>
<dbReference type="Gramene" id="PUZ68598">
    <property type="protein sequence ID" value="PUZ68598"/>
    <property type="gene ID" value="GQ55_2G041300"/>
</dbReference>
<gene>
    <name evidence="1" type="ORF">GQ55_2G041300</name>
</gene>
<dbReference type="AlphaFoldDB" id="A0A2T7EL91"/>
<protein>
    <submittedName>
        <fullName evidence="1">Uncharacterized protein</fullName>
    </submittedName>
</protein>
<dbReference type="EMBL" id="CM009750">
    <property type="protein sequence ID" value="PUZ68598.1"/>
    <property type="molecule type" value="Genomic_DNA"/>
</dbReference>
<accession>A0A2T7EL91</accession>
<keyword evidence="2" id="KW-1185">Reference proteome</keyword>
<proteinExistence type="predicted"/>
<name>A0A2T7EL91_9POAL</name>
<sequence length="76" mass="8559">MQANRAAGPLVSASVTPVPPSRAALRRPRPLHLLRRAPFVPGRRGSAGELPFRSGVEWACGHCWRVFCFSQMRWQY</sequence>